<dbReference type="AlphaFoldDB" id="A0A9W9ZDK2"/>
<feature type="compositionally biased region" description="Acidic residues" evidence="1">
    <location>
        <begin position="264"/>
        <end position="273"/>
    </location>
</feature>
<feature type="compositionally biased region" description="Basic residues" evidence="1">
    <location>
        <begin position="198"/>
        <end position="214"/>
    </location>
</feature>
<protein>
    <submittedName>
        <fullName evidence="3">Uncharacterized protein</fullName>
    </submittedName>
</protein>
<feature type="region of interest" description="Disordered" evidence="1">
    <location>
        <begin position="153"/>
        <end position="240"/>
    </location>
</feature>
<organism evidence="3 4">
    <name type="scientific">Desmophyllum pertusum</name>
    <dbReference type="NCBI Taxonomy" id="174260"/>
    <lineage>
        <taxon>Eukaryota</taxon>
        <taxon>Metazoa</taxon>
        <taxon>Cnidaria</taxon>
        <taxon>Anthozoa</taxon>
        <taxon>Hexacorallia</taxon>
        <taxon>Scleractinia</taxon>
        <taxon>Caryophylliina</taxon>
        <taxon>Caryophylliidae</taxon>
        <taxon>Desmophyllum</taxon>
    </lineage>
</organism>
<dbReference type="SUPFAM" id="SSF48726">
    <property type="entry name" value="Immunoglobulin"/>
    <property type="match status" value="1"/>
</dbReference>
<feature type="transmembrane region" description="Helical" evidence="2">
    <location>
        <begin position="112"/>
        <end position="135"/>
    </location>
</feature>
<evidence type="ECO:0000313" key="4">
    <source>
        <dbReference type="Proteomes" id="UP001163046"/>
    </source>
</evidence>
<dbReference type="Proteomes" id="UP001163046">
    <property type="component" value="Unassembled WGS sequence"/>
</dbReference>
<keyword evidence="4" id="KW-1185">Reference proteome</keyword>
<gene>
    <name evidence="3" type="ORF">OS493_021295</name>
</gene>
<evidence type="ECO:0000313" key="3">
    <source>
        <dbReference type="EMBL" id="KAJ7378713.1"/>
    </source>
</evidence>
<keyword evidence="2" id="KW-0472">Membrane</keyword>
<keyword evidence="2" id="KW-0812">Transmembrane</keyword>
<comment type="caution">
    <text evidence="3">The sequence shown here is derived from an EMBL/GenBank/DDBJ whole genome shotgun (WGS) entry which is preliminary data.</text>
</comment>
<dbReference type="OrthoDB" id="5985696at2759"/>
<dbReference type="InterPro" id="IPR036179">
    <property type="entry name" value="Ig-like_dom_sf"/>
</dbReference>
<dbReference type="EMBL" id="MU826363">
    <property type="protein sequence ID" value="KAJ7378713.1"/>
    <property type="molecule type" value="Genomic_DNA"/>
</dbReference>
<feature type="region of interest" description="Disordered" evidence="1">
    <location>
        <begin position="256"/>
        <end position="285"/>
    </location>
</feature>
<proteinExistence type="predicted"/>
<feature type="compositionally biased region" description="Acidic residues" evidence="1">
    <location>
        <begin position="183"/>
        <end position="192"/>
    </location>
</feature>
<feature type="compositionally biased region" description="Low complexity" evidence="1">
    <location>
        <begin position="170"/>
        <end position="181"/>
    </location>
</feature>
<sequence length="379" mass="43489">MKLSGSRPYVYFKVKSPLRIPITTKNPFNVTLSVHGLQPIKIQWQKDQHELMIGSRYKTFENGRRLLVEPPYTVEDSGTYSASACNSKGCGARGFQVIFYGEGFVAKWMKKFGFLGIPIFLVIILVIAIACTAGSGKPKEKKGTKVQKFREEIHVQGHSGARGGRTASLWSWQSEGESRSSSADDDDDDDMPDYDKLKYKKSSKKRHHHSRHMKHDTYSEIPDYEDGNFEREDTRNHGQQHYSNEEIIYDTAEYRNNRQPQAIDSDDGIDYDTVEDKRNRNDVGNYDTMDDIRHYGSRGDYNNDDARLDKDSDVHINIDEEHDESIYASYHGHVLSGIQPMRAHVVQTEQPAQATRATTVTHDNEQYDFLYIPDVIEFD</sequence>
<dbReference type="InterPro" id="IPR013783">
    <property type="entry name" value="Ig-like_fold"/>
</dbReference>
<name>A0A9W9ZDK2_9CNID</name>
<evidence type="ECO:0000256" key="2">
    <source>
        <dbReference type="SAM" id="Phobius"/>
    </source>
</evidence>
<keyword evidence="2" id="KW-1133">Transmembrane helix</keyword>
<dbReference type="Gene3D" id="2.60.40.10">
    <property type="entry name" value="Immunoglobulins"/>
    <property type="match status" value="1"/>
</dbReference>
<accession>A0A9W9ZDK2</accession>
<evidence type="ECO:0000256" key="1">
    <source>
        <dbReference type="SAM" id="MobiDB-lite"/>
    </source>
</evidence>
<reference evidence="3" key="1">
    <citation type="submission" date="2023-01" db="EMBL/GenBank/DDBJ databases">
        <title>Genome assembly of the deep-sea coral Lophelia pertusa.</title>
        <authorList>
            <person name="Herrera S."/>
            <person name="Cordes E."/>
        </authorList>
    </citation>
    <scope>NUCLEOTIDE SEQUENCE</scope>
    <source>
        <strain evidence="3">USNM1676648</strain>
        <tissue evidence="3">Polyp</tissue>
    </source>
</reference>